<reference evidence="1 2" key="1">
    <citation type="submission" date="2019-03" db="EMBL/GenBank/DDBJ databases">
        <title>Deep-cultivation of Planctomycetes and their phenomic and genomic characterization uncovers novel biology.</title>
        <authorList>
            <person name="Wiegand S."/>
            <person name="Jogler M."/>
            <person name="Boedeker C."/>
            <person name="Pinto D."/>
            <person name="Vollmers J."/>
            <person name="Rivas-Marin E."/>
            <person name="Kohn T."/>
            <person name="Peeters S.H."/>
            <person name="Heuer A."/>
            <person name="Rast P."/>
            <person name="Oberbeckmann S."/>
            <person name="Bunk B."/>
            <person name="Jeske O."/>
            <person name="Meyerdierks A."/>
            <person name="Storesund J.E."/>
            <person name="Kallscheuer N."/>
            <person name="Luecker S."/>
            <person name="Lage O.M."/>
            <person name="Pohl T."/>
            <person name="Merkel B.J."/>
            <person name="Hornburger P."/>
            <person name="Mueller R.-W."/>
            <person name="Bruemmer F."/>
            <person name="Labrenz M."/>
            <person name="Spormann A.M."/>
            <person name="Op den Camp H."/>
            <person name="Overmann J."/>
            <person name="Amann R."/>
            <person name="Jetten M.S.M."/>
            <person name="Mascher T."/>
            <person name="Medema M.H."/>
            <person name="Devos D.P."/>
            <person name="Kaster A.-K."/>
            <person name="Ovreas L."/>
            <person name="Rohde M."/>
            <person name="Galperin M.Y."/>
            <person name="Jogler C."/>
        </authorList>
    </citation>
    <scope>NUCLEOTIDE SEQUENCE [LARGE SCALE GENOMIC DNA]</scope>
    <source>
        <strain evidence="1 2">V202</strain>
    </source>
</reference>
<keyword evidence="2" id="KW-1185">Reference proteome</keyword>
<proteinExistence type="predicted"/>
<evidence type="ECO:0000313" key="2">
    <source>
        <dbReference type="Proteomes" id="UP000318384"/>
    </source>
</evidence>
<protein>
    <submittedName>
        <fullName evidence="1">Uncharacterized protein</fullName>
    </submittedName>
</protein>
<name>A0A517WYR7_9PLAN</name>
<dbReference type="AlphaFoldDB" id="A0A517WYR7"/>
<dbReference type="Proteomes" id="UP000318384">
    <property type="component" value="Chromosome"/>
</dbReference>
<sequence length="155" mass="17600">MSHFATFITALSQMTNHRGILGDECIEYPPSESYDYRATPMNAVVFACMGCDGVHYAILKIDGEIRDHSPVIQIGPMDFDEPYSLLAPTFIEYLAIGCGALTEKIEDVLKREREGEIVLIDYLRSQFDQSRFWSDSVDHNIEPYLSLIQTNNLDL</sequence>
<organism evidence="1 2">
    <name type="scientific">Gimesia aquarii</name>
    <dbReference type="NCBI Taxonomy" id="2527964"/>
    <lineage>
        <taxon>Bacteria</taxon>
        <taxon>Pseudomonadati</taxon>
        <taxon>Planctomycetota</taxon>
        <taxon>Planctomycetia</taxon>
        <taxon>Planctomycetales</taxon>
        <taxon>Planctomycetaceae</taxon>
        <taxon>Gimesia</taxon>
    </lineage>
</organism>
<dbReference type="EMBL" id="CP037422">
    <property type="protein sequence ID" value="QDU10388.1"/>
    <property type="molecule type" value="Genomic_DNA"/>
</dbReference>
<evidence type="ECO:0000313" key="1">
    <source>
        <dbReference type="EMBL" id="QDU10388.1"/>
    </source>
</evidence>
<accession>A0A517WYR7</accession>
<gene>
    <name evidence="1" type="ORF">V202x_37870</name>
</gene>